<feature type="compositionally biased region" description="Basic and acidic residues" evidence="1">
    <location>
        <begin position="101"/>
        <end position="114"/>
    </location>
</feature>
<proteinExistence type="predicted"/>
<organism evidence="2 3">
    <name type="scientific">Claviceps pazoutovae</name>
    <dbReference type="NCBI Taxonomy" id="1649127"/>
    <lineage>
        <taxon>Eukaryota</taxon>
        <taxon>Fungi</taxon>
        <taxon>Dikarya</taxon>
        <taxon>Ascomycota</taxon>
        <taxon>Pezizomycotina</taxon>
        <taxon>Sordariomycetes</taxon>
        <taxon>Hypocreomycetidae</taxon>
        <taxon>Hypocreales</taxon>
        <taxon>Clavicipitaceae</taxon>
        <taxon>Claviceps</taxon>
    </lineage>
</organism>
<dbReference type="AlphaFoldDB" id="A0A9P7M7V4"/>
<feature type="region of interest" description="Disordered" evidence="1">
    <location>
        <begin position="447"/>
        <end position="525"/>
    </location>
</feature>
<keyword evidence="3" id="KW-1185">Reference proteome</keyword>
<name>A0A9P7M7V4_9HYPO</name>
<feature type="compositionally biased region" description="Polar residues" evidence="1">
    <location>
        <begin position="447"/>
        <end position="459"/>
    </location>
</feature>
<dbReference type="OrthoDB" id="5333304at2759"/>
<reference evidence="2 3" key="1">
    <citation type="journal article" date="2020" name="bioRxiv">
        <title>Whole genome comparisons of ergot fungi reveals the divergence and evolution of species within the genus Claviceps are the result of varying mechanisms driving genome evolution and host range expansion.</title>
        <authorList>
            <person name="Wyka S.A."/>
            <person name="Mondo S.J."/>
            <person name="Liu M."/>
            <person name="Dettman J."/>
            <person name="Nalam V."/>
            <person name="Broders K.D."/>
        </authorList>
    </citation>
    <scope>NUCLEOTIDE SEQUENCE [LARGE SCALE GENOMIC DNA]</scope>
    <source>
        <strain evidence="2 3">CCC 1485</strain>
    </source>
</reference>
<feature type="compositionally biased region" description="Low complexity" evidence="1">
    <location>
        <begin position="322"/>
        <end position="331"/>
    </location>
</feature>
<feature type="region of interest" description="Disordered" evidence="1">
    <location>
        <begin position="46"/>
        <end position="114"/>
    </location>
</feature>
<feature type="compositionally biased region" description="Basic and acidic residues" evidence="1">
    <location>
        <begin position="470"/>
        <end position="480"/>
    </location>
</feature>
<feature type="region of interest" description="Disordered" evidence="1">
    <location>
        <begin position="838"/>
        <end position="879"/>
    </location>
</feature>
<evidence type="ECO:0000313" key="2">
    <source>
        <dbReference type="EMBL" id="KAG5932132.1"/>
    </source>
</evidence>
<protein>
    <submittedName>
        <fullName evidence="2">Uncharacterized protein</fullName>
    </submittedName>
</protein>
<feature type="compositionally biased region" description="Basic residues" evidence="1">
    <location>
        <begin position="481"/>
        <end position="490"/>
    </location>
</feature>
<sequence length="910" mass="99082">MAHTVPAASTVPSGGLGLGELSEKELFELGQYEKIIQLRDAIISRKHPTTAHQHSSNTSPDSKPPGQHVPGAKAQSMIHEKHGSAPAVPRQPPVAAGTELKSSRAETKSDQRVKDELQAQRERLERALKDEVEQIRAERAAIAEPSAEIDSSDVLAKALAIVEAATASAVDAENLNANAESIGDSFDESTFYSSRHDTPESHLVSRIRTASPYVQAASAHPQDEANPQRMNSQQQQQPRQQQPLSGPAQPAPAIGKSTSLTSNANLTLHKDVLANNVHPQLEGSSQRSSNQQLTQPCSSLAVVPAQDPKAARLAPMTERSSHSVTNASSTSQMSIVPGLNNYVQATGSTQVLASRPAALRQDDSRNFQIATGANRQAPRDCGLETHPLSPLVRNHNTLQPVAPQPTNPTIISALAAASSATHGNAHASGHHSAIATPAQVNALRTEQYDVTSPDSSSQGVGRKQAKGNGKRWEKQEERKEEKKKRKKKRKADTQGGVSSESIPAIKQEARSPSPLNAPSFIRPSKRARHVQEQSAVHEYASSHDTTRAPDVGVQYVSRSVGDNTMPVGLAATAACSTPYSSTANGEPQYSNSRYYDEQVLLAREGSRHHQGHALDHPTHYLARTAPAPQLVPQVMLADSHSIHSRPYRDYQDGLRMPAHADGETFMPPPPPPPARILVDAYGREYYEPSHHIPSRLSVTSSSRHGEHEVLYERVPSQTVSRHPMPGPYDDGGLVYSAPTQAYAWPRRVVTQPGYINHDYRDVRQREFSSRPLPAQGDFVQVMTPSERRFGEDGYSVRPASARPVDDARYAMPPDYGRVHSVQPEVPVAAEYAANIHPDGRRDTVQPYSRGYHPPAPIPDPAIQRPYSVRPPDPCPSGRVRGADDVTFIERPSVAPQDMAYANGARREYYR</sequence>
<accession>A0A9P7M7V4</accession>
<feature type="compositionally biased region" description="Low complexity" evidence="1">
    <location>
        <begin position="233"/>
        <end position="243"/>
    </location>
</feature>
<gene>
    <name evidence="2" type="ORF">E4U60_005466</name>
</gene>
<dbReference type="Proteomes" id="UP000706124">
    <property type="component" value="Unassembled WGS sequence"/>
</dbReference>
<feature type="region of interest" description="Disordered" evidence="1">
    <location>
        <begin position="305"/>
        <end position="331"/>
    </location>
</feature>
<feature type="compositionally biased region" description="Polar residues" evidence="1">
    <location>
        <begin position="50"/>
        <end position="61"/>
    </location>
</feature>
<feature type="compositionally biased region" description="Low complexity" evidence="1">
    <location>
        <begin position="85"/>
        <end position="96"/>
    </location>
</feature>
<feature type="region of interest" description="Disordered" evidence="1">
    <location>
        <begin position="213"/>
        <end position="259"/>
    </location>
</feature>
<comment type="caution">
    <text evidence="2">The sequence shown here is derived from an EMBL/GenBank/DDBJ whole genome shotgun (WGS) entry which is preliminary data.</text>
</comment>
<evidence type="ECO:0000256" key="1">
    <source>
        <dbReference type="SAM" id="MobiDB-lite"/>
    </source>
</evidence>
<evidence type="ECO:0000313" key="3">
    <source>
        <dbReference type="Proteomes" id="UP000706124"/>
    </source>
</evidence>
<dbReference type="EMBL" id="SRPO01000483">
    <property type="protein sequence ID" value="KAG5932132.1"/>
    <property type="molecule type" value="Genomic_DNA"/>
</dbReference>